<evidence type="ECO:0000313" key="2">
    <source>
        <dbReference type="Proteomes" id="UP000821866"/>
    </source>
</evidence>
<reference evidence="1" key="2">
    <citation type="submission" date="2021-09" db="EMBL/GenBank/DDBJ databases">
        <authorList>
            <person name="Jia N."/>
            <person name="Wang J."/>
            <person name="Shi W."/>
            <person name="Du L."/>
            <person name="Sun Y."/>
            <person name="Zhan W."/>
            <person name="Jiang J."/>
            <person name="Wang Q."/>
            <person name="Zhang B."/>
            <person name="Ji P."/>
            <person name="Sakyi L.B."/>
            <person name="Cui X."/>
            <person name="Yuan T."/>
            <person name="Jiang B."/>
            <person name="Yang W."/>
            <person name="Lam T.T.-Y."/>
            <person name="Chang Q."/>
            <person name="Ding S."/>
            <person name="Wang X."/>
            <person name="Zhu J."/>
            <person name="Ruan X."/>
            <person name="Zhao L."/>
            <person name="Wei J."/>
            <person name="Que T."/>
            <person name="Du C."/>
            <person name="Cheng J."/>
            <person name="Dai P."/>
            <person name="Han X."/>
            <person name="Huang E."/>
            <person name="Gao Y."/>
            <person name="Liu J."/>
            <person name="Shao H."/>
            <person name="Ye R."/>
            <person name="Li L."/>
            <person name="Wei W."/>
            <person name="Wang X."/>
            <person name="Wang C."/>
            <person name="Huo Q."/>
            <person name="Li W."/>
            <person name="Guo W."/>
            <person name="Chen H."/>
            <person name="Chen S."/>
            <person name="Zhou L."/>
            <person name="Zhou L."/>
            <person name="Ni X."/>
            <person name="Tian J."/>
            <person name="Zhou Y."/>
            <person name="Sheng Y."/>
            <person name="Liu T."/>
            <person name="Pan Y."/>
            <person name="Xia L."/>
            <person name="Li J."/>
            <person name="Zhao F."/>
            <person name="Cao W."/>
        </authorList>
    </citation>
    <scope>NUCLEOTIDE SEQUENCE</scope>
    <source>
        <strain evidence="1">Rmic-2018</strain>
        <tissue evidence="1">Larvae</tissue>
    </source>
</reference>
<name>A0A9J6D858_RHIMP</name>
<sequence>MCRTVVGLAAYVAASDSTRKGVIHGINANLSEEELTQMIVTQRNPDAPGIRRIKKTQTVIALFDEKKVHQHVLCDGVRYPCSLYPRQVDMCYDLGHRSNVWPRGEDQNKCCGCGVQSPSPDHQWDLTCAICGDPYPTVDRKFRKCFQVPYVVRHTVRDFYA</sequence>
<accession>A0A9J6D858</accession>
<comment type="caution">
    <text evidence="1">The sequence shown here is derived from an EMBL/GenBank/DDBJ whole genome shotgun (WGS) entry which is preliminary data.</text>
</comment>
<organism evidence="1 2">
    <name type="scientific">Rhipicephalus microplus</name>
    <name type="common">Cattle tick</name>
    <name type="synonym">Boophilus microplus</name>
    <dbReference type="NCBI Taxonomy" id="6941"/>
    <lineage>
        <taxon>Eukaryota</taxon>
        <taxon>Metazoa</taxon>
        <taxon>Ecdysozoa</taxon>
        <taxon>Arthropoda</taxon>
        <taxon>Chelicerata</taxon>
        <taxon>Arachnida</taxon>
        <taxon>Acari</taxon>
        <taxon>Parasitiformes</taxon>
        <taxon>Ixodida</taxon>
        <taxon>Ixodoidea</taxon>
        <taxon>Ixodidae</taxon>
        <taxon>Rhipicephalinae</taxon>
        <taxon>Rhipicephalus</taxon>
        <taxon>Boophilus</taxon>
    </lineage>
</organism>
<dbReference type="Proteomes" id="UP000821866">
    <property type="component" value="Chromosome 8"/>
</dbReference>
<gene>
    <name evidence="1" type="ORF">HPB51_005826</name>
</gene>
<dbReference type="EMBL" id="JABSTU010000010">
    <property type="protein sequence ID" value="KAH8018413.1"/>
    <property type="molecule type" value="Genomic_DNA"/>
</dbReference>
<evidence type="ECO:0000313" key="1">
    <source>
        <dbReference type="EMBL" id="KAH8018413.1"/>
    </source>
</evidence>
<reference evidence="1" key="1">
    <citation type="journal article" date="2020" name="Cell">
        <title>Large-Scale Comparative Analyses of Tick Genomes Elucidate Their Genetic Diversity and Vector Capacities.</title>
        <authorList>
            <consortium name="Tick Genome and Microbiome Consortium (TIGMIC)"/>
            <person name="Jia N."/>
            <person name="Wang J."/>
            <person name="Shi W."/>
            <person name="Du L."/>
            <person name="Sun Y."/>
            <person name="Zhan W."/>
            <person name="Jiang J.F."/>
            <person name="Wang Q."/>
            <person name="Zhang B."/>
            <person name="Ji P."/>
            <person name="Bell-Sakyi L."/>
            <person name="Cui X.M."/>
            <person name="Yuan T.T."/>
            <person name="Jiang B.G."/>
            <person name="Yang W.F."/>
            <person name="Lam T.T."/>
            <person name="Chang Q.C."/>
            <person name="Ding S.J."/>
            <person name="Wang X.J."/>
            <person name="Zhu J.G."/>
            <person name="Ruan X.D."/>
            <person name="Zhao L."/>
            <person name="Wei J.T."/>
            <person name="Ye R.Z."/>
            <person name="Que T.C."/>
            <person name="Du C.H."/>
            <person name="Zhou Y.H."/>
            <person name="Cheng J.X."/>
            <person name="Dai P.F."/>
            <person name="Guo W.B."/>
            <person name="Han X.H."/>
            <person name="Huang E.J."/>
            <person name="Li L.F."/>
            <person name="Wei W."/>
            <person name="Gao Y.C."/>
            <person name="Liu J.Z."/>
            <person name="Shao H.Z."/>
            <person name="Wang X."/>
            <person name="Wang C.C."/>
            <person name="Yang T.C."/>
            <person name="Huo Q.B."/>
            <person name="Li W."/>
            <person name="Chen H.Y."/>
            <person name="Chen S.E."/>
            <person name="Zhou L.G."/>
            <person name="Ni X.B."/>
            <person name="Tian J.H."/>
            <person name="Sheng Y."/>
            <person name="Liu T."/>
            <person name="Pan Y.S."/>
            <person name="Xia L.Y."/>
            <person name="Li J."/>
            <person name="Zhao F."/>
            <person name="Cao W.C."/>
        </authorList>
    </citation>
    <scope>NUCLEOTIDE SEQUENCE</scope>
    <source>
        <strain evidence="1">Rmic-2018</strain>
    </source>
</reference>
<proteinExistence type="predicted"/>
<keyword evidence="2" id="KW-1185">Reference proteome</keyword>
<protein>
    <submittedName>
        <fullName evidence="1">Uncharacterized protein</fullName>
    </submittedName>
</protein>
<dbReference type="AlphaFoldDB" id="A0A9J6D858"/>
<dbReference type="VEuPathDB" id="VectorBase:LOC119172814"/>